<comment type="similarity">
    <text evidence="4">Belongs to the methyl-accepting chemotaxis (MCP) protein family.</text>
</comment>
<accession>A0A101JC99</accession>
<keyword evidence="3 5" id="KW-0807">Transducer</keyword>
<dbReference type="GO" id="GO:0007165">
    <property type="term" value="P:signal transduction"/>
    <property type="evidence" value="ECO:0007669"/>
    <property type="project" value="UniProtKB-KW"/>
</dbReference>
<evidence type="ECO:0008006" key="11">
    <source>
        <dbReference type="Google" id="ProtNLM"/>
    </source>
</evidence>
<dbReference type="InterPro" id="IPR004089">
    <property type="entry name" value="MCPsignal_dom"/>
</dbReference>
<sequence>MTFTIRRQIAVLAVAGFLLVAVAGAIGYSGTSTLADQQSSARNAAAALQAAQSADIARALFRGNVLNALVTNDATERQGVLDKLGANVHQFRAGVDDVVRYAPQVRTQADAVLPILNELIASGQRIVTLASRVASDPKRTAALAARPAYDDVDTKAAAAISALQTAINERVTTEYAVATSQADRSKTLTVVVGLLAGLLLGGAALLLARRIAQRVNSCLSAARSIAAYDLTVDARLGGNDELAQLGTSLNTIVGALRSAAAEISDNAGSVAAASEELSATSRHLSAGAGTASAEASEANQDIGQVTASIGETTTAARGLNISIQEITAAVGEADTVAREAVGLAADANRMIERLRTSSDEVSAVISIITSIAEQTNLLALNATIEAARAGEQGKGFAVVAGEVKDLSRETASATGDISAKVTAMQADTAGAFEAIGRIGQVISQIDRLQQSISTAVEAQTAATGQIVANVDVAERSAAAVAGSIGRVSDTTTLTHEAANQTEAAAVELAQLSHQLRLVSDRFRL</sequence>
<dbReference type="SMART" id="SM00304">
    <property type="entry name" value="HAMP"/>
    <property type="match status" value="1"/>
</dbReference>
<evidence type="ECO:0000256" key="4">
    <source>
        <dbReference type="ARBA" id="ARBA00029447"/>
    </source>
</evidence>
<dbReference type="SUPFAM" id="SSF58104">
    <property type="entry name" value="Methyl-accepting chemotaxis protein (MCP) signaling domain"/>
    <property type="match status" value="1"/>
</dbReference>
<dbReference type="OrthoDB" id="1115140at2"/>
<evidence type="ECO:0000256" key="2">
    <source>
        <dbReference type="ARBA" id="ARBA00022989"/>
    </source>
</evidence>
<feature type="domain" description="Methyl-accepting transducer" evidence="7">
    <location>
        <begin position="266"/>
        <end position="509"/>
    </location>
</feature>
<reference evidence="9 10" key="1">
    <citation type="submission" date="2015-10" db="EMBL/GenBank/DDBJ databases">
        <authorList>
            <person name="Gilbert D.G."/>
        </authorList>
    </citation>
    <scope>NUCLEOTIDE SEQUENCE [LARGE SCALE GENOMIC DNA]</scope>
    <source>
        <strain evidence="9 10">NRRL B-16712</strain>
    </source>
</reference>
<dbReference type="PANTHER" id="PTHR32089:SF112">
    <property type="entry name" value="LYSOZYME-LIKE PROTEIN-RELATED"/>
    <property type="match status" value="1"/>
</dbReference>
<keyword evidence="6" id="KW-0472">Membrane</keyword>
<evidence type="ECO:0000259" key="8">
    <source>
        <dbReference type="PROSITE" id="PS50885"/>
    </source>
</evidence>
<evidence type="ECO:0000256" key="1">
    <source>
        <dbReference type="ARBA" id="ARBA00022692"/>
    </source>
</evidence>
<dbReference type="Pfam" id="PF00015">
    <property type="entry name" value="MCPsignal"/>
    <property type="match status" value="1"/>
</dbReference>
<dbReference type="Gene3D" id="1.10.287.950">
    <property type="entry name" value="Methyl-accepting chemotaxis protein"/>
    <property type="match status" value="1"/>
</dbReference>
<dbReference type="Proteomes" id="UP000053244">
    <property type="component" value="Unassembled WGS sequence"/>
</dbReference>
<dbReference type="Pfam" id="PF00672">
    <property type="entry name" value="HAMP"/>
    <property type="match status" value="1"/>
</dbReference>
<dbReference type="AlphaFoldDB" id="A0A101JC99"/>
<evidence type="ECO:0000259" key="7">
    <source>
        <dbReference type="PROSITE" id="PS50111"/>
    </source>
</evidence>
<dbReference type="PROSITE" id="PS50885">
    <property type="entry name" value="HAMP"/>
    <property type="match status" value="1"/>
</dbReference>
<keyword evidence="10" id="KW-1185">Reference proteome</keyword>
<dbReference type="InterPro" id="IPR003660">
    <property type="entry name" value="HAMP_dom"/>
</dbReference>
<proteinExistence type="inferred from homology"/>
<feature type="transmembrane region" description="Helical" evidence="6">
    <location>
        <begin position="188"/>
        <end position="208"/>
    </location>
</feature>
<keyword evidence="1 6" id="KW-0812">Transmembrane</keyword>
<organism evidence="9 10">
    <name type="scientific">Actinoplanes awajinensis subsp. mycoplanecinus</name>
    <dbReference type="NCBI Taxonomy" id="135947"/>
    <lineage>
        <taxon>Bacteria</taxon>
        <taxon>Bacillati</taxon>
        <taxon>Actinomycetota</taxon>
        <taxon>Actinomycetes</taxon>
        <taxon>Micromonosporales</taxon>
        <taxon>Micromonosporaceae</taxon>
        <taxon>Actinoplanes</taxon>
    </lineage>
</organism>
<dbReference type="RefSeq" id="WP_067705549.1">
    <property type="nucleotide sequence ID" value="NZ_LLZH01000324.1"/>
</dbReference>
<evidence type="ECO:0000256" key="5">
    <source>
        <dbReference type="PROSITE-ProRule" id="PRU00284"/>
    </source>
</evidence>
<dbReference type="GO" id="GO:0016020">
    <property type="term" value="C:membrane"/>
    <property type="evidence" value="ECO:0007669"/>
    <property type="project" value="InterPro"/>
</dbReference>
<feature type="domain" description="HAMP" evidence="8">
    <location>
        <begin position="209"/>
        <end position="261"/>
    </location>
</feature>
<dbReference type="EMBL" id="LLZH01000324">
    <property type="protein sequence ID" value="KUL24133.1"/>
    <property type="molecule type" value="Genomic_DNA"/>
</dbReference>
<evidence type="ECO:0000256" key="3">
    <source>
        <dbReference type="ARBA" id="ARBA00023224"/>
    </source>
</evidence>
<comment type="caution">
    <text evidence="9">The sequence shown here is derived from an EMBL/GenBank/DDBJ whole genome shotgun (WGS) entry which is preliminary data.</text>
</comment>
<evidence type="ECO:0000313" key="10">
    <source>
        <dbReference type="Proteomes" id="UP000053244"/>
    </source>
</evidence>
<evidence type="ECO:0000313" key="9">
    <source>
        <dbReference type="EMBL" id="KUL24133.1"/>
    </source>
</evidence>
<dbReference type="SMART" id="SM00283">
    <property type="entry name" value="MA"/>
    <property type="match status" value="1"/>
</dbReference>
<dbReference type="PROSITE" id="PS50111">
    <property type="entry name" value="CHEMOTAXIS_TRANSDUC_2"/>
    <property type="match status" value="1"/>
</dbReference>
<name>A0A101JC99_9ACTN</name>
<keyword evidence="2 6" id="KW-1133">Transmembrane helix</keyword>
<protein>
    <recommendedName>
        <fullName evidence="11">Chemotaxis protein</fullName>
    </recommendedName>
</protein>
<dbReference type="PANTHER" id="PTHR32089">
    <property type="entry name" value="METHYL-ACCEPTING CHEMOTAXIS PROTEIN MCPB"/>
    <property type="match status" value="1"/>
</dbReference>
<dbReference type="CDD" id="cd06225">
    <property type="entry name" value="HAMP"/>
    <property type="match status" value="1"/>
</dbReference>
<gene>
    <name evidence="9" type="ORF">ADL15_44400</name>
</gene>
<evidence type="ECO:0000256" key="6">
    <source>
        <dbReference type="SAM" id="Phobius"/>
    </source>
</evidence>